<dbReference type="PANTHER" id="PTHR23092">
    <property type="entry name" value="POLY(A) RNA POLYMERASE"/>
    <property type="match status" value="1"/>
</dbReference>
<feature type="compositionally biased region" description="Polar residues" evidence="7">
    <location>
        <begin position="527"/>
        <end position="549"/>
    </location>
</feature>
<keyword evidence="6" id="KW-0460">Magnesium</keyword>
<dbReference type="InterPro" id="IPR043519">
    <property type="entry name" value="NT_sf"/>
</dbReference>
<dbReference type="FunFam" id="3.30.460.10:FF:000006">
    <property type="entry name" value="non-canonical poly(A) RNA polymerase PAPD5"/>
    <property type="match status" value="1"/>
</dbReference>
<organism evidence="10">
    <name type="scientific">Oppiella nova</name>
    <dbReference type="NCBI Taxonomy" id="334625"/>
    <lineage>
        <taxon>Eukaryota</taxon>
        <taxon>Metazoa</taxon>
        <taxon>Ecdysozoa</taxon>
        <taxon>Arthropoda</taxon>
        <taxon>Chelicerata</taxon>
        <taxon>Arachnida</taxon>
        <taxon>Acari</taxon>
        <taxon>Acariformes</taxon>
        <taxon>Sarcoptiformes</taxon>
        <taxon>Oribatida</taxon>
        <taxon>Brachypylina</taxon>
        <taxon>Oppioidea</taxon>
        <taxon>Oppiidae</taxon>
        <taxon>Oppiella</taxon>
    </lineage>
</organism>
<dbReference type="CDD" id="cd05402">
    <property type="entry name" value="NT_PAP_TUTase"/>
    <property type="match status" value="1"/>
</dbReference>
<dbReference type="SUPFAM" id="SSF81631">
    <property type="entry name" value="PAP/OAS1 substrate-binding domain"/>
    <property type="match status" value="1"/>
</dbReference>
<feature type="region of interest" description="Disordered" evidence="7">
    <location>
        <begin position="445"/>
        <end position="564"/>
    </location>
</feature>
<dbReference type="EC" id="2.7.7.19" evidence="3"/>
<dbReference type="GO" id="GO:0031123">
    <property type="term" value="P:RNA 3'-end processing"/>
    <property type="evidence" value="ECO:0007669"/>
    <property type="project" value="TreeGrafter"/>
</dbReference>
<evidence type="ECO:0000256" key="1">
    <source>
        <dbReference type="ARBA" id="ARBA00001936"/>
    </source>
</evidence>
<dbReference type="Proteomes" id="UP000728032">
    <property type="component" value="Unassembled WGS sequence"/>
</dbReference>
<evidence type="ECO:0000256" key="2">
    <source>
        <dbReference type="ARBA" id="ARBA00008593"/>
    </source>
</evidence>
<reference evidence="10" key="1">
    <citation type="submission" date="2020-11" db="EMBL/GenBank/DDBJ databases">
        <authorList>
            <person name="Tran Van P."/>
        </authorList>
    </citation>
    <scope>NUCLEOTIDE SEQUENCE</scope>
</reference>
<evidence type="ECO:0000256" key="5">
    <source>
        <dbReference type="ARBA" id="ARBA00022723"/>
    </source>
</evidence>
<feature type="compositionally biased region" description="Low complexity" evidence="7">
    <location>
        <begin position="480"/>
        <end position="519"/>
    </location>
</feature>
<evidence type="ECO:0000259" key="9">
    <source>
        <dbReference type="Pfam" id="PF22600"/>
    </source>
</evidence>
<feature type="domain" description="Poly(A) RNA polymerase mitochondrial-like central palm" evidence="9">
    <location>
        <begin position="128"/>
        <end position="259"/>
    </location>
</feature>
<dbReference type="GO" id="GO:1990817">
    <property type="term" value="F:poly(A) RNA polymerase activity"/>
    <property type="evidence" value="ECO:0007669"/>
    <property type="project" value="UniProtKB-EC"/>
</dbReference>
<accession>A0A7R9L7W7</accession>
<dbReference type="InterPro" id="IPR045862">
    <property type="entry name" value="Trf4-like"/>
</dbReference>
<evidence type="ECO:0000256" key="3">
    <source>
        <dbReference type="ARBA" id="ARBA00012388"/>
    </source>
</evidence>
<keyword evidence="11" id="KW-1185">Reference proteome</keyword>
<feature type="domain" description="PAP-associated" evidence="8">
    <location>
        <begin position="316"/>
        <end position="376"/>
    </location>
</feature>
<dbReference type="EMBL" id="OC914843">
    <property type="protein sequence ID" value="CAD7636721.1"/>
    <property type="molecule type" value="Genomic_DNA"/>
</dbReference>
<evidence type="ECO:0000256" key="6">
    <source>
        <dbReference type="ARBA" id="ARBA00022842"/>
    </source>
</evidence>
<dbReference type="GO" id="GO:0005730">
    <property type="term" value="C:nucleolus"/>
    <property type="evidence" value="ECO:0007669"/>
    <property type="project" value="TreeGrafter"/>
</dbReference>
<dbReference type="FunFam" id="1.10.1410.10:FF:000003">
    <property type="entry name" value="non-canonical poly(A) RNA polymerase PAPD7"/>
    <property type="match status" value="1"/>
</dbReference>
<keyword evidence="5" id="KW-0479">Metal-binding</keyword>
<dbReference type="GO" id="GO:0046872">
    <property type="term" value="F:metal ion binding"/>
    <property type="evidence" value="ECO:0007669"/>
    <property type="project" value="UniProtKB-KW"/>
</dbReference>
<sequence length="564" mass="64845">MMDPNIGWFQEEHKGPALDLWNSIWINSNPTIERQPEYIPFGDEATDGNVSANHMSRMSTNQLNAMNGKVSANKNPIVSNSQTQNKRFRRDNPASTYHLNENLHLVSKYMGTPWRRLRQHYEPGIIGLHEEVEDFYNYMKPRPEEHFMREDVVKRISKVVNEVWPHAKVDYFGSFRTGLYLPTSDIDMVVVGKWESIPLFTLEKKLLDSGIVDETTIKVLDKASVPIIKLTDLQTNVRVDISFNTSNGIRSAKLIKHYKKQFPNLPKLVLVLKQFLLQRDLKEVFTGGISSYSLILMVISFIQLHPRREAQNPNTNLGVLLLEFFELYGRLFNYYRVGIRIKDGGSYVSKTEIQKQMDPNYRPSILCIEDPLNPSNDIGKSSYGAIMVKQAFEYAFDTLHQAVGPLSATVDPNQSILGRIIRVTDEVVEYREEISKKFTIPKKNSIASTHSDDHSTSSSGLDSSDDYSDNETESHGIYKQNTNSSRNSPTNTQRNYYNNKSHHYSNQTTGNQFRNTNNNRDNRDSKPQNFLQNRNTNSYRFQGRNSGQTARKKYTFPNNRKDGN</sequence>
<keyword evidence="4" id="KW-0808">Transferase</keyword>
<dbReference type="InterPro" id="IPR054708">
    <property type="entry name" value="MTPAP-like_central"/>
</dbReference>
<name>A0A7R9L7W7_9ACAR</name>
<comment type="similarity">
    <text evidence="2">Belongs to the DNA polymerase type-B-like family.</text>
</comment>
<evidence type="ECO:0000259" key="8">
    <source>
        <dbReference type="Pfam" id="PF03828"/>
    </source>
</evidence>
<dbReference type="Pfam" id="PF22600">
    <property type="entry name" value="MTPAP-like_central"/>
    <property type="match status" value="1"/>
</dbReference>
<evidence type="ECO:0000313" key="11">
    <source>
        <dbReference type="Proteomes" id="UP000728032"/>
    </source>
</evidence>
<dbReference type="InterPro" id="IPR002058">
    <property type="entry name" value="PAP_assoc"/>
</dbReference>
<evidence type="ECO:0000256" key="7">
    <source>
        <dbReference type="SAM" id="MobiDB-lite"/>
    </source>
</evidence>
<dbReference type="Pfam" id="PF03828">
    <property type="entry name" value="PAP_assoc"/>
    <property type="match status" value="1"/>
</dbReference>
<dbReference type="EMBL" id="CAJPVJ010000018">
    <property type="protein sequence ID" value="CAG2158372.1"/>
    <property type="molecule type" value="Genomic_DNA"/>
</dbReference>
<comment type="cofactor">
    <cofactor evidence="1">
        <name>Mn(2+)</name>
        <dbReference type="ChEBI" id="CHEBI:29035"/>
    </cofactor>
</comment>
<dbReference type="AlphaFoldDB" id="A0A7R9L7W7"/>
<evidence type="ECO:0000256" key="4">
    <source>
        <dbReference type="ARBA" id="ARBA00022679"/>
    </source>
</evidence>
<dbReference type="PANTHER" id="PTHR23092:SF15">
    <property type="entry name" value="INACTIVE NON-CANONICAL POLY(A) RNA POLYMERASE PROTEIN TRF4-2-RELATED"/>
    <property type="match status" value="1"/>
</dbReference>
<gene>
    <name evidence="10" type="ORF">ONB1V03_LOCUS379</name>
</gene>
<dbReference type="GO" id="GO:0043634">
    <property type="term" value="P:polyadenylation-dependent ncRNA catabolic process"/>
    <property type="evidence" value="ECO:0007669"/>
    <property type="project" value="TreeGrafter"/>
</dbReference>
<dbReference type="GO" id="GO:0003729">
    <property type="term" value="F:mRNA binding"/>
    <property type="evidence" value="ECO:0007669"/>
    <property type="project" value="TreeGrafter"/>
</dbReference>
<protein>
    <recommendedName>
        <fullName evidence="3">polynucleotide adenylyltransferase</fullName>
        <ecNumber evidence="3">2.7.7.19</ecNumber>
    </recommendedName>
</protein>
<dbReference type="OrthoDB" id="273917at2759"/>
<dbReference type="SUPFAM" id="SSF81301">
    <property type="entry name" value="Nucleotidyltransferase"/>
    <property type="match status" value="1"/>
</dbReference>
<dbReference type="Gene3D" id="1.10.1410.10">
    <property type="match status" value="1"/>
</dbReference>
<evidence type="ECO:0000313" key="10">
    <source>
        <dbReference type="EMBL" id="CAD7636721.1"/>
    </source>
</evidence>
<proteinExistence type="inferred from homology"/>
<dbReference type="Gene3D" id="3.30.460.10">
    <property type="entry name" value="Beta Polymerase, domain 2"/>
    <property type="match status" value="1"/>
</dbReference>
<dbReference type="GO" id="GO:0031499">
    <property type="term" value="C:TRAMP complex"/>
    <property type="evidence" value="ECO:0007669"/>
    <property type="project" value="TreeGrafter"/>
</dbReference>